<dbReference type="EMBL" id="JAAEDI010000033">
    <property type="protein sequence ID" value="MBR0652753.1"/>
    <property type="molecule type" value="Genomic_DNA"/>
</dbReference>
<evidence type="ECO:0000313" key="2">
    <source>
        <dbReference type="Proteomes" id="UP000698752"/>
    </source>
</evidence>
<reference evidence="2" key="1">
    <citation type="journal article" date="2021" name="Syst. Appl. Microbiol.">
        <title>Roseomonas hellenica sp. nov., isolated from roots of wild-growing Alkanna tinctoria.</title>
        <authorList>
            <person name="Rat A."/>
            <person name="Naranjo H.D."/>
            <person name="Lebbe L."/>
            <person name="Cnockaert M."/>
            <person name="Krigas N."/>
            <person name="Grigoriadou K."/>
            <person name="Maloupa E."/>
            <person name="Willems A."/>
        </authorList>
    </citation>
    <scope>NUCLEOTIDE SEQUENCE [LARGE SCALE GENOMIC DNA]</scope>
    <source>
        <strain evidence="2">LMG 31159</strain>
    </source>
</reference>
<gene>
    <name evidence="1" type="ORF">GXW78_24060</name>
</gene>
<name>A0ABS5ENZ1_9PROT</name>
<sequence>MRRLDQVRQIAVARGDTAQTVTEDMRAVLLAWHPALPLPMIDSVVAMLEADTQPNPPQHRVVRRFARRLGFRSAAGDDAP</sequence>
<comment type="caution">
    <text evidence="1">The sequence shown here is derived from an EMBL/GenBank/DDBJ whole genome shotgun (WGS) entry which is preliminary data.</text>
</comment>
<organism evidence="1 2">
    <name type="scientific">Neoroseomonas terrae</name>
    <dbReference type="NCBI Taxonomy" id="424799"/>
    <lineage>
        <taxon>Bacteria</taxon>
        <taxon>Pseudomonadati</taxon>
        <taxon>Pseudomonadota</taxon>
        <taxon>Alphaproteobacteria</taxon>
        <taxon>Acetobacterales</taxon>
        <taxon>Acetobacteraceae</taxon>
        <taxon>Neoroseomonas</taxon>
    </lineage>
</organism>
<keyword evidence="2" id="KW-1185">Reference proteome</keyword>
<accession>A0ABS5ENZ1</accession>
<evidence type="ECO:0000313" key="1">
    <source>
        <dbReference type="EMBL" id="MBR0652753.1"/>
    </source>
</evidence>
<proteinExistence type="predicted"/>
<dbReference type="RefSeq" id="WP_211871465.1">
    <property type="nucleotide sequence ID" value="NZ_JAAEDI010000033.1"/>
</dbReference>
<dbReference type="Proteomes" id="UP000698752">
    <property type="component" value="Unassembled WGS sequence"/>
</dbReference>
<protein>
    <submittedName>
        <fullName evidence="1">Uncharacterized protein</fullName>
    </submittedName>
</protein>